<organism evidence="1 2">
    <name type="scientific">Candidatus Nitrosoglobus terrae</name>
    <dbReference type="NCBI Taxonomy" id="1630141"/>
    <lineage>
        <taxon>Bacteria</taxon>
        <taxon>Pseudomonadati</taxon>
        <taxon>Pseudomonadota</taxon>
        <taxon>Gammaproteobacteria</taxon>
        <taxon>Chromatiales</taxon>
        <taxon>Chromatiaceae</taxon>
        <taxon>Candidatus Nitrosoglobus</taxon>
    </lineage>
</organism>
<dbReference type="OrthoDB" id="5765513at2"/>
<dbReference type="EMBL" id="AP014836">
    <property type="protein sequence ID" value="BAW80888.1"/>
    <property type="molecule type" value="Genomic_DNA"/>
</dbReference>
<keyword evidence="2" id="KW-1185">Reference proteome</keyword>
<gene>
    <name evidence="1" type="ORF">TAO_1518</name>
</gene>
<dbReference type="AlphaFoldDB" id="A0A1Q2SP17"/>
<sequence length="177" mass="20193">MPISNTILRNSVANENLYWIIVFTLALTLSACQSNKNHGLIGVWESEVNKQPRGNEILSIKKEIRFSDNTYQYSWYKKLAMKEGSIIYDWSEVARETGWDSITEGYMQWTANLYGAAKYNKEAGGWSSIKMSPSTNNHSIFFSLNGNKLILKEDLNLDGDFDDVIDGEAEITLYLKK</sequence>
<reference evidence="1 2" key="1">
    <citation type="journal article" date="2017" name="ISME J.">
        <title>An acid-tolerant ammonia-oxidizing ?-proteobacterium from soil.</title>
        <authorList>
            <person name="Hayatsu M."/>
            <person name="Tago K."/>
            <person name="Uchiyama I."/>
            <person name="Toyoda A."/>
            <person name="Wang Y."/>
            <person name="Shimomura Y."/>
            <person name="Okubo T."/>
            <person name="Kurisu F."/>
            <person name="Hirono Y."/>
            <person name="Nonaka K."/>
            <person name="Akiyama H."/>
            <person name="Itoh T."/>
            <person name="Takami H."/>
        </authorList>
    </citation>
    <scope>NUCLEOTIDE SEQUENCE [LARGE SCALE GENOMIC DNA]</scope>
    <source>
        <strain evidence="1 2">TAO100</strain>
    </source>
</reference>
<protein>
    <submittedName>
        <fullName evidence="1">Hypothetical conserved protein</fullName>
    </submittedName>
</protein>
<evidence type="ECO:0000313" key="1">
    <source>
        <dbReference type="EMBL" id="BAW80888.1"/>
    </source>
</evidence>
<dbReference type="RefSeq" id="WP_096527386.1">
    <property type="nucleotide sequence ID" value="NZ_AP014836.1"/>
</dbReference>
<proteinExistence type="predicted"/>
<dbReference type="Proteomes" id="UP000243679">
    <property type="component" value="Chromosome"/>
</dbReference>
<dbReference type="KEGG" id="ntt:TAO_1518"/>
<evidence type="ECO:0000313" key="2">
    <source>
        <dbReference type="Proteomes" id="UP000243679"/>
    </source>
</evidence>
<accession>A0A1Q2SP17</accession>
<name>A0A1Q2SP17_9GAMM</name>